<dbReference type="PROSITE" id="PS51257">
    <property type="entry name" value="PROKAR_LIPOPROTEIN"/>
    <property type="match status" value="1"/>
</dbReference>
<dbReference type="GO" id="GO:0050622">
    <property type="term" value="F:glycine dehydrogenase (cyanide-forming) activity"/>
    <property type="evidence" value="ECO:0007669"/>
    <property type="project" value="UniProtKB-EC"/>
</dbReference>
<reference evidence="3" key="1">
    <citation type="submission" date="2016-10" db="EMBL/GenBank/DDBJ databases">
        <title>Sequence of Gallionella enrichment culture.</title>
        <authorList>
            <person name="Poehlein A."/>
            <person name="Muehling M."/>
            <person name="Daniel R."/>
        </authorList>
    </citation>
    <scope>NUCLEOTIDE SEQUENCE</scope>
</reference>
<gene>
    <name evidence="3" type="primary">hcnC_1</name>
    <name evidence="3" type="ORF">GALL_154520</name>
</gene>
<dbReference type="EC" id="1.4.99.5" evidence="3"/>
<organism evidence="3">
    <name type="scientific">mine drainage metagenome</name>
    <dbReference type="NCBI Taxonomy" id="410659"/>
    <lineage>
        <taxon>unclassified sequences</taxon>
        <taxon>metagenomes</taxon>
        <taxon>ecological metagenomes</taxon>
    </lineage>
</organism>
<dbReference type="EMBL" id="MLJW01000074">
    <property type="protein sequence ID" value="OIR02501.1"/>
    <property type="molecule type" value="Genomic_DNA"/>
</dbReference>
<dbReference type="SUPFAM" id="SSF51971">
    <property type="entry name" value="Nucleotide-binding domain"/>
    <property type="match status" value="1"/>
</dbReference>
<feature type="domain" description="FAD dependent oxidoreductase" evidence="2">
    <location>
        <begin position="4"/>
        <end position="342"/>
    </location>
</feature>
<protein>
    <submittedName>
        <fullName evidence="3">Hydrogen cyanide synthase subunit HcnC</fullName>
        <ecNumber evidence="3">1.4.99.5</ecNumber>
    </submittedName>
</protein>
<dbReference type="PANTHER" id="PTHR13847">
    <property type="entry name" value="SARCOSINE DEHYDROGENASE-RELATED"/>
    <property type="match status" value="1"/>
</dbReference>
<dbReference type="PANTHER" id="PTHR13847:SF289">
    <property type="entry name" value="GLYCINE OXIDASE"/>
    <property type="match status" value="1"/>
</dbReference>
<keyword evidence="1 3" id="KW-0560">Oxidoreductase</keyword>
<name>A0A1J5SE61_9ZZZZ</name>
<comment type="caution">
    <text evidence="3">The sequence shown here is derived from an EMBL/GenBank/DDBJ whole genome shotgun (WGS) entry which is preliminary data.</text>
</comment>
<dbReference type="Pfam" id="PF01266">
    <property type="entry name" value="DAO"/>
    <property type="match status" value="1"/>
</dbReference>
<accession>A0A1J5SE61</accession>
<dbReference type="GO" id="GO:0005737">
    <property type="term" value="C:cytoplasm"/>
    <property type="evidence" value="ECO:0007669"/>
    <property type="project" value="TreeGrafter"/>
</dbReference>
<evidence type="ECO:0000313" key="3">
    <source>
        <dbReference type="EMBL" id="OIR02501.1"/>
    </source>
</evidence>
<dbReference type="AlphaFoldDB" id="A0A1J5SE61"/>
<dbReference type="Gene3D" id="3.50.50.60">
    <property type="entry name" value="FAD/NAD(P)-binding domain"/>
    <property type="match status" value="1"/>
</dbReference>
<dbReference type="InterPro" id="IPR006076">
    <property type="entry name" value="FAD-dep_OxRdtase"/>
</dbReference>
<sequence length="360" mass="39694">MTKKVVIVGGGIVGCMTAMELVQRGCSVTIVERNQIASQTSGESSWAGGGIIFPLLPWLYSEHVNALTSSGANIYRELSQRLQSETGVDSDFDQSGFLLLPNFDAEVAQAWCARNQLPMQAVKASAFGVQSLSGEDALWLPTVCQIRPPYFMQAMRKWLEKNNVTMLEHTELMPLKQTPTLTGWQTVNGETLTADQFVVTSGAWSFELLKETSAKLNVKPMRGQILLYKPLKNLDQMVYREGFYMIPRRDGYLLAGSTLEDVGFEAAVTQAVRDELSAKAEAIMPELKNQPIIKHWSGLRPGTPENLPIISAHPSIENLYLNTGHFRYGLTMAPASAQMVVALMFGETPPIDSMPYACPV</sequence>
<evidence type="ECO:0000256" key="1">
    <source>
        <dbReference type="ARBA" id="ARBA00023002"/>
    </source>
</evidence>
<dbReference type="Gene3D" id="3.30.9.10">
    <property type="entry name" value="D-Amino Acid Oxidase, subunit A, domain 2"/>
    <property type="match status" value="1"/>
</dbReference>
<dbReference type="SUPFAM" id="SSF54373">
    <property type="entry name" value="FAD-linked reductases, C-terminal domain"/>
    <property type="match status" value="1"/>
</dbReference>
<evidence type="ECO:0000259" key="2">
    <source>
        <dbReference type="Pfam" id="PF01266"/>
    </source>
</evidence>
<proteinExistence type="predicted"/>
<dbReference type="InterPro" id="IPR036188">
    <property type="entry name" value="FAD/NAD-bd_sf"/>
</dbReference>